<feature type="region of interest" description="Disordered" evidence="1">
    <location>
        <begin position="1"/>
        <end position="21"/>
    </location>
</feature>
<name>A0ABU7EXY6_9TELE</name>
<evidence type="ECO:0000313" key="2">
    <source>
        <dbReference type="EMBL" id="MED6291539.1"/>
    </source>
</evidence>
<feature type="region of interest" description="Disordered" evidence="1">
    <location>
        <begin position="43"/>
        <end position="123"/>
    </location>
</feature>
<feature type="compositionally biased region" description="Acidic residues" evidence="1">
    <location>
        <begin position="45"/>
        <end position="60"/>
    </location>
</feature>
<reference evidence="2 3" key="1">
    <citation type="submission" date="2021-06" db="EMBL/GenBank/DDBJ databases">
        <authorList>
            <person name="Palmer J.M."/>
        </authorList>
    </citation>
    <scope>NUCLEOTIDE SEQUENCE [LARGE SCALE GENOMIC DNA]</scope>
    <source>
        <strain evidence="2 3">CL_MEX2019</strain>
        <tissue evidence="2">Muscle</tissue>
    </source>
</reference>
<comment type="caution">
    <text evidence="2">The sequence shown here is derived from an EMBL/GenBank/DDBJ whole genome shotgun (WGS) entry which is preliminary data.</text>
</comment>
<proteinExistence type="predicted"/>
<organism evidence="2 3">
    <name type="scientific">Characodon lateralis</name>
    <dbReference type="NCBI Taxonomy" id="208331"/>
    <lineage>
        <taxon>Eukaryota</taxon>
        <taxon>Metazoa</taxon>
        <taxon>Chordata</taxon>
        <taxon>Craniata</taxon>
        <taxon>Vertebrata</taxon>
        <taxon>Euteleostomi</taxon>
        <taxon>Actinopterygii</taxon>
        <taxon>Neopterygii</taxon>
        <taxon>Teleostei</taxon>
        <taxon>Neoteleostei</taxon>
        <taxon>Acanthomorphata</taxon>
        <taxon>Ovalentaria</taxon>
        <taxon>Atherinomorphae</taxon>
        <taxon>Cyprinodontiformes</taxon>
        <taxon>Goodeidae</taxon>
        <taxon>Characodon</taxon>
    </lineage>
</organism>
<dbReference type="EMBL" id="JAHUTJ010068334">
    <property type="protein sequence ID" value="MED6291539.1"/>
    <property type="molecule type" value="Genomic_DNA"/>
</dbReference>
<gene>
    <name evidence="2" type="ORF">CHARACLAT_024693</name>
</gene>
<evidence type="ECO:0000256" key="1">
    <source>
        <dbReference type="SAM" id="MobiDB-lite"/>
    </source>
</evidence>
<keyword evidence="3" id="KW-1185">Reference proteome</keyword>
<sequence>MFLPVEQAEVATAGEIEADAAEEEIMEDTEDMTRQACGVTMQGMEDLEPNELEENVEEIAGETTNKQVGRPGMEGVHMPDRKSEGRTEHVTDGGITSAPGPSAPRRNLPRNRHPQGDFSVSHK</sequence>
<dbReference type="Proteomes" id="UP001352852">
    <property type="component" value="Unassembled WGS sequence"/>
</dbReference>
<accession>A0ABU7EXY6</accession>
<protein>
    <submittedName>
        <fullName evidence="2">Uncharacterized protein</fullName>
    </submittedName>
</protein>
<evidence type="ECO:0000313" key="3">
    <source>
        <dbReference type="Proteomes" id="UP001352852"/>
    </source>
</evidence>
<feature type="compositionally biased region" description="Basic and acidic residues" evidence="1">
    <location>
        <begin position="77"/>
        <end position="91"/>
    </location>
</feature>